<dbReference type="InterPro" id="IPR050266">
    <property type="entry name" value="AB_hydrolase_sf"/>
</dbReference>
<dbReference type="InterPro" id="IPR000073">
    <property type="entry name" value="AB_hydrolase_1"/>
</dbReference>
<sequence>MPYANVNDQRLYYEDTGGRGPVIVFSHGLLLDGTMFSPQVAAFRDRYRCITWDERGHGKTATDVLPAFSYYDSANDLAALLSYLDVDSAILVGVSQGAFLGMRCALTHPERVRALVLIATQAGTDEPATLAGYRALLEAWIAGGLPEDIAVTIEFILFGPDWPGATAWKEKWRAMNEANLRSAFAALAHRDDISDRIPAIRVPTLVIHGDVDAAIPLARAQAMKAAIPGAEMIVAAGGHSVNMTNPGPVNAALDDFLDRHQLTS</sequence>
<keyword evidence="2" id="KW-0378">Hydrolase</keyword>
<name>A0A176YRF2_9BRAD</name>
<reference evidence="2 3" key="1">
    <citation type="submission" date="2016-03" db="EMBL/GenBank/DDBJ databases">
        <title>Draft Genome Sequence of the Strain BR 10245 (Bradyrhizobium sp.) isolated from nodules of Centrolobium paraense.</title>
        <authorList>
            <person name="Simoes-Araujo J.L.Sr."/>
            <person name="Barauna A.C."/>
            <person name="Silva K."/>
            <person name="Zilli J.E."/>
        </authorList>
    </citation>
    <scope>NUCLEOTIDE SEQUENCE [LARGE SCALE GENOMIC DNA]</scope>
    <source>
        <strain evidence="2 3">BR 10245</strain>
    </source>
</reference>
<dbReference type="PRINTS" id="PR00111">
    <property type="entry name" value="ABHYDROLASE"/>
</dbReference>
<dbReference type="Gene3D" id="3.40.50.1820">
    <property type="entry name" value="alpha/beta hydrolase"/>
    <property type="match status" value="1"/>
</dbReference>
<keyword evidence="3" id="KW-1185">Reference proteome</keyword>
<evidence type="ECO:0000259" key="1">
    <source>
        <dbReference type="Pfam" id="PF00561"/>
    </source>
</evidence>
<dbReference type="Proteomes" id="UP000076959">
    <property type="component" value="Unassembled WGS sequence"/>
</dbReference>
<dbReference type="PANTHER" id="PTHR43798">
    <property type="entry name" value="MONOACYLGLYCEROL LIPASE"/>
    <property type="match status" value="1"/>
</dbReference>
<protein>
    <submittedName>
        <fullName evidence="2">Alpha/beta hydrolase</fullName>
    </submittedName>
</protein>
<feature type="domain" description="AB hydrolase-1" evidence="1">
    <location>
        <begin position="21"/>
        <end position="246"/>
    </location>
</feature>
<dbReference type="AlphaFoldDB" id="A0A176YRF2"/>
<dbReference type="EMBL" id="LUUB01000053">
    <property type="protein sequence ID" value="OAF10249.1"/>
    <property type="molecule type" value="Genomic_DNA"/>
</dbReference>
<organism evidence="2 3">
    <name type="scientific">Bradyrhizobium centrolobii</name>
    <dbReference type="NCBI Taxonomy" id="1505087"/>
    <lineage>
        <taxon>Bacteria</taxon>
        <taxon>Pseudomonadati</taxon>
        <taxon>Pseudomonadota</taxon>
        <taxon>Alphaproteobacteria</taxon>
        <taxon>Hyphomicrobiales</taxon>
        <taxon>Nitrobacteraceae</taxon>
        <taxon>Bradyrhizobium</taxon>
    </lineage>
</organism>
<dbReference type="STRING" id="1505087.AYJ54_11035"/>
<dbReference type="SUPFAM" id="SSF53474">
    <property type="entry name" value="alpha/beta-Hydrolases"/>
    <property type="match status" value="1"/>
</dbReference>
<dbReference type="GO" id="GO:0016787">
    <property type="term" value="F:hydrolase activity"/>
    <property type="evidence" value="ECO:0007669"/>
    <property type="project" value="UniProtKB-KW"/>
</dbReference>
<gene>
    <name evidence="2" type="ORF">AYJ54_11035</name>
</gene>
<evidence type="ECO:0000313" key="2">
    <source>
        <dbReference type="EMBL" id="OAF10249.1"/>
    </source>
</evidence>
<comment type="caution">
    <text evidence="2">The sequence shown here is derived from an EMBL/GenBank/DDBJ whole genome shotgun (WGS) entry which is preliminary data.</text>
</comment>
<dbReference type="InterPro" id="IPR029058">
    <property type="entry name" value="AB_hydrolase_fold"/>
</dbReference>
<evidence type="ECO:0000313" key="3">
    <source>
        <dbReference type="Proteomes" id="UP000076959"/>
    </source>
</evidence>
<dbReference type="OrthoDB" id="9796770at2"/>
<accession>A0A176YRF2</accession>
<dbReference type="Pfam" id="PF00561">
    <property type="entry name" value="Abhydrolase_1"/>
    <property type="match status" value="1"/>
</dbReference>
<proteinExistence type="predicted"/>